<dbReference type="Gene3D" id="1.20.1420.20">
    <property type="entry name" value="M75 peptidase, HXXE motif"/>
    <property type="match status" value="1"/>
</dbReference>
<evidence type="ECO:0000256" key="4">
    <source>
        <dbReference type="SAM" id="SignalP"/>
    </source>
</evidence>
<evidence type="ECO:0000259" key="5">
    <source>
        <dbReference type="Pfam" id="PF09375"/>
    </source>
</evidence>
<dbReference type="NCBIfam" id="NF041757">
    <property type="entry name" value="EfeO"/>
    <property type="match status" value="1"/>
</dbReference>
<dbReference type="STRING" id="582692.SAMN05720606_11922"/>
<evidence type="ECO:0000256" key="2">
    <source>
        <dbReference type="ARBA" id="ARBA00005989"/>
    </source>
</evidence>
<dbReference type="PANTHER" id="PTHR39192:SF1">
    <property type="entry name" value="IRON UPTAKE SYSTEM COMPONENT EFEO"/>
    <property type="match status" value="1"/>
</dbReference>
<evidence type="ECO:0000256" key="1">
    <source>
        <dbReference type="ARBA" id="ARBA00004196"/>
    </source>
</evidence>
<dbReference type="PANTHER" id="PTHR39192">
    <property type="entry name" value="IRON UPTAKE SYSTEM COMPONENT EFEO"/>
    <property type="match status" value="1"/>
</dbReference>
<dbReference type="EMBL" id="FMVM01000019">
    <property type="protein sequence ID" value="SCZ06912.1"/>
    <property type="molecule type" value="Genomic_DNA"/>
</dbReference>
<dbReference type="PROSITE" id="PS51257">
    <property type="entry name" value="PROKAR_LIPOPROTEIN"/>
    <property type="match status" value="1"/>
</dbReference>
<protein>
    <submittedName>
        <fullName evidence="6">Iron uptake system component EfeO</fullName>
    </submittedName>
</protein>
<dbReference type="InterPro" id="IPR038352">
    <property type="entry name" value="Imelysin_sf"/>
</dbReference>
<evidence type="ECO:0000313" key="7">
    <source>
        <dbReference type="Proteomes" id="UP000198538"/>
    </source>
</evidence>
<feature type="chain" id="PRO_5038806761" evidence="4">
    <location>
        <begin position="23"/>
        <end position="301"/>
    </location>
</feature>
<dbReference type="Pfam" id="PF09375">
    <property type="entry name" value="Peptidase_M75"/>
    <property type="match status" value="1"/>
</dbReference>
<comment type="subcellular location">
    <subcellularLocation>
        <location evidence="1">Cell envelope</location>
    </subcellularLocation>
</comment>
<name>A0A1G5L1Z4_9BACL</name>
<dbReference type="Proteomes" id="UP000198538">
    <property type="component" value="Unassembled WGS sequence"/>
</dbReference>
<reference evidence="7" key="1">
    <citation type="submission" date="2016-10" db="EMBL/GenBank/DDBJ databases">
        <authorList>
            <person name="Varghese N."/>
            <person name="Submissions S."/>
        </authorList>
    </citation>
    <scope>NUCLEOTIDE SEQUENCE [LARGE SCALE GENOMIC DNA]</scope>
    <source>
        <strain evidence="7">BL9</strain>
    </source>
</reference>
<feature type="signal peptide" evidence="4">
    <location>
        <begin position="1"/>
        <end position="22"/>
    </location>
</feature>
<evidence type="ECO:0000313" key="6">
    <source>
        <dbReference type="EMBL" id="SCZ06912.1"/>
    </source>
</evidence>
<feature type="domain" description="Imelysin-like" evidence="5">
    <location>
        <begin position="66"/>
        <end position="294"/>
    </location>
</feature>
<dbReference type="AlphaFoldDB" id="A0A1G5L1Z4"/>
<dbReference type="CDD" id="cd14656">
    <property type="entry name" value="Imelysin-like_EfeO"/>
    <property type="match status" value="1"/>
</dbReference>
<keyword evidence="7" id="KW-1185">Reference proteome</keyword>
<organism evidence="6 7">
    <name type="scientific">Paenibacillus polysaccharolyticus</name>
    <dbReference type="NCBI Taxonomy" id="582692"/>
    <lineage>
        <taxon>Bacteria</taxon>
        <taxon>Bacillati</taxon>
        <taxon>Bacillota</taxon>
        <taxon>Bacilli</taxon>
        <taxon>Bacillales</taxon>
        <taxon>Paenibacillaceae</taxon>
        <taxon>Paenibacillus</taxon>
    </lineage>
</organism>
<sequence length="301" mass="32961">MLRMRKSVTLPAVVMVTSVLLAACGNDGAALNKASEKTAVTSEAQTASQDTSKGGQEATVADYSVAVEGYRTFAVEQIDAFVKETEKFTDAVKAGDLEKAKSLYAPARMYYERIEPVAEALGDLDPNIDARDGDVEAADWRGFHRIEKALWADKTTDGMSEYADTLLSDAKLLRAKVETMDIDASLMVTGAVELLNEVSSSKVTGEEERYSHTDLYDFAANVEGAREIYNLLKDDLASKDKELNQQIADRFDALEKELAPFKEGDGYVSYKKLKDEDVRKLSQNLDALAEPLSNMGQVLGV</sequence>
<comment type="similarity">
    <text evidence="2">Belongs to the EfeM/EfeO family.</text>
</comment>
<proteinExistence type="inferred from homology"/>
<dbReference type="InterPro" id="IPR050894">
    <property type="entry name" value="EfeM/EfeO_iron_uptake"/>
</dbReference>
<evidence type="ECO:0000256" key="3">
    <source>
        <dbReference type="ARBA" id="ARBA00022729"/>
    </source>
</evidence>
<dbReference type="InterPro" id="IPR053377">
    <property type="entry name" value="Iron_uptake_EfeM/EfeO"/>
</dbReference>
<keyword evidence="3 4" id="KW-0732">Signal</keyword>
<dbReference type="InterPro" id="IPR034981">
    <property type="entry name" value="Imelysin-like_EfeO/Algp7"/>
</dbReference>
<dbReference type="GO" id="GO:0030313">
    <property type="term" value="C:cell envelope"/>
    <property type="evidence" value="ECO:0007669"/>
    <property type="project" value="UniProtKB-SubCell"/>
</dbReference>
<gene>
    <name evidence="6" type="ORF">SAMN05720606_11922</name>
</gene>
<accession>A0A1G5L1Z4</accession>
<dbReference type="InterPro" id="IPR018976">
    <property type="entry name" value="Imelysin-like"/>
</dbReference>